<organism evidence="1 2">
    <name type="scientific">Auriscalpium vulgare</name>
    <dbReference type="NCBI Taxonomy" id="40419"/>
    <lineage>
        <taxon>Eukaryota</taxon>
        <taxon>Fungi</taxon>
        <taxon>Dikarya</taxon>
        <taxon>Basidiomycota</taxon>
        <taxon>Agaricomycotina</taxon>
        <taxon>Agaricomycetes</taxon>
        <taxon>Russulales</taxon>
        <taxon>Auriscalpiaceae</taxon>
        <taxon>Auriscalpium</taxon>
    </lineage>
</organism>
<dbReference type="EMBL" id="MU275989">
    <property type="protein sequence ID" value="KAI0044271.1"/>
    <property type="molecule type" value="Genomic_DNA"/>
</dbReference>
<keyword evidence="2" id="KW-1185">Reference proteome</keyword>
<evidence type="ECO:0000313" key="1">
    <source>
        <dbReference type="EMBL" id="KAI0044271.1"/>
    </source>
</evidence>
<sequence>MIPTYYLSIDCGGTKTAAAVASSTGAIVARAKAGGSNYAYLGLDAFLTVINLVVSASLSQALGLTSQLPLPIDPALSGDNTDAVLIPRFNLQAVWLGVSGVDSPAAVARLVPLVAELIGLPAERVIITNDTHLLAAPLRVLPDVQSAVAAIGGTGSIVVSFREGAARGAPLTELARAGGWGWILGDEGGGFDVGRTAIRALLTQRDAESAGEPVHHGQLRTAVLTHFGVEDVLDLLEAVHLPDSKGIAREKRLSSLSPLVFDVAFEKGDPLALAVLEDCAHKLAAQIETALLPASATEVHPKKVLASSSVVCFGGSLVGIEHYRELVLKALAEHGHVFRRVELVDDAAAVGARALAAAWETS</sequence>
<dbReference type="Proteomes" id="UP000814033">
    <property type="component" value="Unassembled WGS sequence"/>
</dbReference>
<protein>
    <submittedName>
        <fullName evidence="1">Uncharacterized protein</fullName>
    </submittedName>
</protein>
<proteinExistence type="predicted"/>
<gene>
    <name evidence="1" type="ORF">FA95DRAFT_1562463</name>
</gene>
<reference evidence="1" key="2">
    <citation type="journal article" date="2022" name="New Phytol.">
        <title>Evolutionary transition to the ectomycorrhizal habit in the genomes of a hyperdiverse lineage of mushroom-forming fungi.</title>
        <authorList>
            <person name="Looney B."/>
            <person name="Miyauchi S."/>
            <person name="Morin E."/>
            <person name="Drula E."/>
            <person name="Courty P.E."/>
            <person name="Kohler A."/>
            <person name="Kuo A."/>
            <person name="LaButti K."/>
            <person name="Pangilinan J."/>
            <person name="Lipzen A."/>
            <person name="Riley R."/>
            <person name="Andreopoulos W."/>
            <person name="He G."/>
            <person name="Johnson J."/>
            <person name="Nolan M."/>
            <person name="Tritt A."/>
            <person name="Barry K.W."/>
            <person name="Grigoriev I.V."/>
            <person name="Nagy L.G."/>
            <person name="Hibbett D."/>
            <person name="Henrissat B."/>
            <person name="Matheny P.B."/>
            <person name="Labbe J."/>
            <person name="Martin F.M."/>
        </authorList>
    </citation>
    <scope>NUCLEOTIDE SEQUENCE</scope>
    <source>
        <strain evidence="1">FP105234-sp</strain>
    </source>
</reference>
<accession>A0ACB8RKM3</accession>
<evidence type="ECO:0000313" key="2">
    <source>
        <dbReference type="Proteomes" id="UP000814033"/>
    </source>
</evidence>
<name>A0ACB8RKM3_9AGAM</name>
<comment type="caution">
    <text evidence="1">The sequence shown here is derived from an EMBL/GenBank/DDBJ whole genome shotgun (WGS) entry which is preliminary data.</text>
</comment>
<reference evidence="1" key="1">
    <citation type="submission" date="2021-02" db="EMBL/GenBank/DDBJ databases">
        <authorList>
            <consortium name="DOE Joint Genome Institute"/>
            <person name="Ahrendt S."/>
            <person name="Looney B.P."/>
            <person name="Miyauchi S."/>
            <person name="Morin E."/>
            <person name="Drula E."/>
            <person name="Courty P.E."/>
            <person name="Chicoki N."/>
            <person name="Fauchery L."/>
            <person name="Kohler A."/>
            <person name="Kuo A."/>
            <person name="Labutti K."/>
            <person name="Pangilinan J."/>
            <person name="Lipzen A."/>
            <person name="Riley R."/>
            <person name="Andreopoulos W."/>
            <person name="He G."/>
            <person name="Johnson J."/>
            <person name="Barry K.W."/>
            <person name="Grigoriev I.V."/>
            <person name="Nagy L."/>
            <person name="Hibbett D."/>
            <person name="Henrissat B."/>
            <person name="Matheny P.B."/>
            <person name="Labbe J."/>
            <person name="Martin F."/>
        </authorList>
    </citation>
    <scope>NUCLEOTIDE SEQUENCE</scope>
    <source>
        <strain evidence="1">FP105234-sp</strain>
    </source>
</reference>